<dbReference type="InterPro" id="IPR009097">
    <property type="entry name" value="Cyclic_Pdiesterase"/>
</dbReference>
<feature type="short sequence motif" description="HXTX 2" evidence="2">
    <location>
        <begin position="136"/>
        <end position="139"/>
    </location>
</feature>
<proteinExistence type="inferred from homology"/>
<dbReference type="NCBIfam" id="TIGR02258">
    <property type="entry name" value="2_5_ligase"/>
    <property type="match status" value="1"/>
</dbReference>
<organism evidence="3 4">
    <name type="scientific">Candidatus Desulfatifera sulfidica</name>
    <dbReference type="NCBI Taxonomy" id="2841691"/>
    <lineage>
        <taxon>Bacteria</taxon>
        <taxon>Pseudomonadati</taxon>
        <taxon>Thermodesulfobacteriota</taxon>
        <taxon>Desulfobulbia</taxon>
        <taxon>Desulfobulbales</taxon>
        <taxon>Desulfobulbaceae</taxon>
        <taxon>Candidatus Desulfatifera</taxon>
    </lineage>
</organism>
<dbReference type="Pfam" id="PF13563">
    <property type="entry name" value="2_5_RNA_ligase2"/>
    <property type="match status" value="1"/>
</dbReference>
<dbReference type="SUPFAM" id="SSF55144">
    <property type="entry name" value="LigT-like"/>
    <property type="match status" value="1"/>
</dbReference>
<comment type="catalytic activity">
    <reaction evidence="2">
        <text>a 3'-end 2',3'-cyclophospho-ribonucleotide-RNA + H2O = a 3'-end 2'-phospho-ribonucleotide-RNA + H(+)</text>
        <dbReference type="Rhea" id="RHEA:11828"/>
        <dbReference type="Rhea" id="RHEA-COMP:10464"/>
        <dbReference type="Rhea" id="RHEA-COMP:17353"/>
        <dbReference type="ChEBI" id="CHEBI:15377"/>
        <dbReference type="ChEBI" id="CHEBI:15378"/>
        <dbReference type="ChEBI" id="CHEBI:83064"/>
        <dbReference type="ChEBI" id="CHEBI:173113"/>
        <dbReference type="EC" id="3.1.4.58"/>
    </reaction>
</comment>
<feature type="active site" description="Proton donor" evidence="2">
    <location>
        <position position="50"/>
    </location>
</feature>
<dbReference type="PANTHER" id="PTHR35561">
    <property type="entry name" value="RNA 2',3'-CYCLIC PHOSPHODIESTERASE"/>
    <property type="match status" value="1"/>
</dbReference>
<evidence type="ECO:0000256" key="1">
    <source>
        <dbReference type="ARBA" id="ARBA00022801"/>
    </source>
</evidence>
<sequence>MTRPELSHQRLFVSIPIETGINQELNRFQQRLATGLPKGKIRWVHSTNRHITLIFLGDTPMPSARIISLIDEAALSTPPFALPLGSPGAFPSPHRPRVIWLGLDDPLRHCLHLRDSLRLKLDPPMDTQAEKRFIPHLTLGRVRPEGRITEFDWKLKTAPLQLEVKEVQLICSRLTPSGPLYTCLHRSRLRRKN</sequence>
<accession>A0A8J6TDI7</accession>
<dbReference type="PANTHER" id="PTHR35561:SF1">
    <property type="entry name" value="RNA 2',3'-CYCLIC PHOSPHODIESTERASE"/>
    <property type="match status" value="1"/>
</dbReference>
<protein>
    <recommendedName>
        <fullName evidence="2">RNA 2',3'-cyclic phosphodiesterase</fullName>
        <shortName evidence="2">RNA 2',3'-CPDase</shortName>
        <ecNumber evidence="2">3.1.4.58</ecNumber>
    </recommendedName>
</protein>
<dbReference type="EC" id="3.1.4.58" evidence="2"/>
<reference evidence="3 4" key="1">
    <citation type="submission" date="2020-08" db="EMBL/GenBank/DDBJ databases">
        <title>Bridging the membrane lipid divide: bacteria of the FCB group superphylum have the potential to synthesize archaeal ether lipids.</title>
        <authorList>
            <person name="Villanueva L."/>
            <person name="Von Meijenfeldt F.A.B."/>
            <person name="Westbye A.B."/>
            <person name="Yadav S."/>
            <person name="Hopmans E.C."/>
            <person name="Dutilh B.E."/>
            <person name="Sinninghe Damste J.S."/>
        </authorList>
    </citation>
    <scope>NUCLEOTIDE SEQUENCE [LARGE SCALE GENOMIC DNA]</scope>
    <source>
        <strain evidence="3">NIOZ-UU81</strain>
    </source>
</reference>
<gene>
    <name evidence="3" type="primary">thpR</name>
    <name evidence="3" type="ORF">H8E79_03985</name>
</gene>
<dbReference type="GO" id="GO:0004113">
    <property type="term" value="F:2',3'-cyclic-nucleotide 3'-phosphodiesterase activity"/>
    <property type="evidence" value="ECO:0007669"/>
    <property type="project" value="InterPro"/>
</dbReference>
<evidence type="ECO:0000313" key="3">
    <source>
        <dbReference type="EMBL" id="MBC8208312.1"/>
    </source>
</evidence>
<comment type="caution">
    <text evidence="3">The sequence shown here is derived from an EMBL/GenBank/DDBJ whole genome shotgun (WGS) entry which is preliminary data.</text>
</comment>
<dbReference type="Gene3D" id="3.90.1140.10">
    <property type="entry name" value="Cyclic phosphodiesterase"/>
    <property type="match status" value="1"/>
</dbReference>
<dbReference type="Proteomes" id="UP000599024">
    <property type="component" value="Unassembled WGS sequence"/>
</dbReference>
<comment type="function">
    <text evidence="2">Hydrolyzes RNA 2',3'-cyclic phosphodiester to an RNA 2'-phosphomonoester.</text>
</comment>
<dbReference type="AlphaFoldDB" id="A0A8J6TDI7"/>
<comment type="similarity">
    <text evidence="2">Belongs to the 2H phosphoesterase superfamily. ThpR family.</text>
</comment>
<dbReference type="EMBL" id="JACNLK010000033">
    <property type="protein sequence ID" value="MBC8208312.1"/>
    <property type="molecule type" value="Genomic_DNA"/>
</dbReference>
<evidence type="ECO:0000313" key="4">
    <source>
        <dbReference type="Proteomes" id="UP000599024"/>
    </source>
</evidence>
<feature type="short sequence motif" description="HXTX 1" evidence="2">
    <location>
        <begin position="50"/>
        <end position="53"/>
    </location>
</feature>
<keyword evidence="1 2" id="KW-0378">Hydrolase</keyword>
<dbReference type="HAMAP" id="MF_01940">
    <property type="entry name" value="RNA_CPDase"/>
    <property type="match status" value="1"/>
</dbReference>
<feature type="active site" description="Proton acceptor" evidence="2">
    <location>
        <position position="136"/>
    </location>
</feature>
<dbReference type="GO" id="GO:0008664">
    <property type="term" value="F:RNA 2',3'-cyclic 3'-phosphodiesterase activity"/>
    <property type="evidence" value="ECO:0007669"/>
    <property type="project" value="UniProtKB-EC"/>
</dbReference>
<name>A0A8J6TDI7_9BACT</name>
<evidence type="ECO:0000256" key="2">
    <source>
        <dbReference type="HAMAP-Rule" id="MF_01940"/>
    </source>
</evidence>
<dbReference type="InterPro" id="IPR004175">
    <property type="entry name" value="RNA_CPDase"/>
</dbReference>